<name>A0A7E4ULJ2_PANRE</name>
<dbReference type="Proteomes" id="UP000492821">
    <property type="component" value="Unassembled WGS sequence"/>
</dbReference>
<dbReference type="AlphaFoldDB" id="A0A7E4ULJ2"/>
<reference evidence="1" key="1">
    <citation type="journal article" date="2013" name="Genetics">
        <title>The draft genome and transcriptome of Panagrellus redivivus are shaped by the harsh demands of a free-living lifestyle.</title>
        <authorList>
            <person name="Srinivasan J."/>
            <person name="Dillman A.R."/>
            <person name="Macchietto M.G."/>
            <person name="Heikkinen L."/>
            <person name="Lakso M."/>
            <person name="Fracchia K.M."/>
            <person name="Antoshechkin I."/>
            <person name="Mortazavi A."/>
            <person name="Wong G."/>
            <person name="Sternberg P.W."/>
        </authorList>
    </citation>
    <scope>NUCLEOTIDE SEQUENCE [LARGE SCALE GENOMIC DNA]</scope>
    <source>
        <strain evidence="1">MT8872</strain>
    </source>
</reference>
<reference evidence="2" key="2">
    <citation type="submission" date="2020-10" db="UniProtKB">
        <authorList>
            <consortium name="WormBaseParasite"/>
        </authorList>
    </citation>
    <scope>IDENTIFICATION</scope>
</reference>
<accession>A0A7E4ULJ2</accession>
<keyword evidence="1" id="KW-1185">Reference proteome</keyword>
<evidence type="ECO:0000313" key="1">
    <source>
        <dbReference type="Proteomes" id="UP000492821"/>
    </source>
</evidence>
<evidence type="ECO:0000313" key="2">
    <source>
        <dbReference type="WBParaSite" id="Pan_g10185.t1"/>
    </source>
</evidence>
<proteinExistence type="predicted"/>
<sequence>MPYPIAKLAYGLRSRLSDLATDLERYCLQTAAGKPDICPPNLQKITVVHSDCLIPSDSVVSLKDGSILWLTEENPICCTGHCELVRFDLENLTNTIGKLLLRCDKLTLSLCSKSKQFYKKLSLLACGNIERVKISGVLEYQKLKYVFTTFPRLKSLEVDHCFEDTWLRDIMKYQKCKLSELRLEETSGIIEDNARTRLQTRIDRKHVAEK</sequence>
<dbReference type="WBParaSite" id="Pan_g10185.t1">
    <property type="protein sequence ID" value="Pan_g10185.t1"/>
    <property type="gene ID" value="Pan_g10185"/>
</dbReference>
<protein>
    <submittedName>
        <fullName evidence="2">Protein AMN1 homolog</fullName>
    </submittedName>
</protein>
<organism evidence="1 2">
    <name type="scientific">Panagrellus redivivus</name>
    <name type="common">Microworm</name>
    <dbReference type="NCBI Taxonomy" id="6233"/>
    <lineage>
        <taxon>Eukaryota</taxon>
        <taxon>Metazoa</taxon>
        <taxon>Ecdysozoa</taxon>
        <taxon>Nematoda</taxon>
        <taxon>Chromadorea</taxon>
        <taxon>Rhabditida</taxon>
        <taxon>Tylenchina</taxon>
        <taxon>Panagrolaimomorpha</taxon>
        <taxon>Panagrolaimoidea</taxon>
        <taxon>Panagrolaimidae</taxon>
        <taxon>Panagrellus</taxon>
    </lineage>
</organism>